<dbReference type="OMA" id="ETYMTDL"/>
<dbReference type="PANTHER" id="PTHR28654">
    <property type="entry name" value="AXIN INTERACTOR, DORSALIZATION-ASSOCIATED PROTEIN"/>
    <property type="match status" value="1"/>
</dbReference>
<name>V4AJ89_LOTGI</name>
<dbReference type="PANTHER" id="PTHR28654:SF1">
    <property type="entry name" value="AXIN INTERACTOR, DORSALIZATION-ASSOCIATED PROTEIN"/>
    <property type="match status" value="1"/>
</dbReference>
<dbReference type="HOGENOM" id="CLU_040959_0_0_1"/>
<dbReference type="STRING" id="225164.V4AJ89"/>
<dbReference type="PROSITE" id="PS50005">
    <property type="entry name" value="TPR"/>
    <property type="match status" value="1"/>
</dbReference>
<dbReference type="SUPFAM" id="SSF48452">
    <property type="entry name" value="TPR-like"/>
    <property type="match status" value="2"/>
</dbReference>
<dbReference type="CDD" id="cd24142">
    <property type="entry name" value="ACL4-like"/>
    <property type="match status" value="1"/>
</dbReference>
<sequence length="379" mass="43431">MGKNRFKKREKTSLEDRRKNIKETRNKENVAVKKTSSTYSVDQLLDKAEEFLDNFDYDLAQKFCQRALEVDRENIRALELTGSVLLELGDQESAEQCFLRSVEISPEEGHAKYMYLGQLNKGADAIKYFSKGIELMIQAQQKEAEIVGASNISEDKPVAPIDISNAYCSIAEIYMTDCCFDDSAESKCKENIESAISSDPNNAEAYQLKASYLLSLDQKQEGKEMINKSLSLWLPKAKCKEEELPDTEFDPVQIVPLSFESRINTCRILIEVEEYQSAVDVAEGLLDENDEDPQVWYLIGWANYLQGEDYKNNARFYLNKAHKVYKKNNYDDPDLYKHIEELLQELPPGYDDDDDDDGGLLHEQDLDAIHSSDEEDMEH</sequence>
<dbReference type="CTD" id="20250459"/>
<evidence type="ECO:0000313" key="4">
    <source>
        <dbReference type="Proteomes" id="UP000030746"/>
    </source>
</evidence>
<evidence type="ECO:0000256" key="2">
    <source>
        <dbReference type="SAM" id="MobiDB-lite"/>
    </source>
</evidence>
<dbReference type="Proteomes" id="UP000030746">
    <property type="component" value="Unassembled WGS sequence"/>
</dbReference>
<dbReference type="KEGG" id="lgi:LOTGIDRAFT_237436"/>
<evidence type="ECO:0000256" key="1">
    <source>
        <dbReference type="PROSITE-ProRule" id="PRU00339"/>
    </source>
</evidence>
<dbReference type="OrthoDB" id="1914839at2759"/>
<feature type="repeat" description="TPR" evidence="1">
    <location>
        <begin position="75"/>
        <end position="108"/>
    </location>
</feature>
<dbReference type="GO" id="GO:0016020">
    <property type="term" value="C:membrane"/>
    <property type="evidence" value="ECO:0007669"/>
    <property type="project" value="TreeGrafter"/>
</dbReference>
<proteinExistence type="predicted"/>
<dbReference type="Pfam" id="PF13432">
    <property type="entry name" value="TPR_16"/>
    <property type="match status" value="1"/>
</dbReference>
<dbReference type="RefSeq" id="XP_009045049.1">
    <property type="nucleotide sequence ID" value="XM_009046801.1"/>
</dbReference>
<feature type="compositionally biased region" description="Basic residues" evidence="2">
    <location>
        <begin position="1"/>
        <end position="10"/>
    </location>
</feature>
<keyword evidence="4" id="KW-1185">Reference proteome</keyword>
<evidence type="ECO:0000313" key="3">
    <source>
        <dbReference type="EMBL" id="ESP04239.1"/>
    </source>
</evidence>
<keyword evidence="1" id="KW-0802">TPR repeat</keyword>
<gene>
    <name evidence="3" type="ORF">LOTGIDRAFT_237436</name>
</gene>
<dbReference type="GO" id="GO:0035091">
    <property type="term" value="F:phosphatidylinositol binding"/>
    <property type="evidence" value="ECO:0007669"/>
    <property type="project" value="TreeGrafter"/>
</dbReference>
<dbReference type="EMBL" id="KB199835">
    <property type="protein sequence ID" value="ESP04239.1"/>
    <property type="molecule type" value="Genomic_DNA"/>
</dbReference>
<reference evidence="3 4" key="1">
    <citation type="journal article" date="2013" name="Nature">
        <title>Insights into bilaterian evolution from three spiralian genomes.</title>
        <authorList>
            <person name="Simakov O."/>
            <person name="Marletaz F."/>
            <person name="Cho S.J."/>
            <person name="Edsinger-Gonzales E."/>
            <person name="Havlak P."/>
            <person name="Hellsten U."/>
            <person name="Kuo D.H."/>
            <person name="Larsson T."/>
            <person name="Lv J."/>
            <person name="Arendt D."/>
            <person name="Savage R."/>
            <person name="Osoegawa K."/>
            <person name="de Jong P."/>
            <person name="Grimwood J."/>
            <person name="Chapman J.A."/>
            <person name="Shapiro H."/>
            <person name="Aerts A."/>
            <person name="Otillar R.P."/>
            <person name="Terry A.Y."/>
            <person name="Boore J.L."/>
            <person name="Grigoriev I.V."/>
            <person name="Lindberg D.R."/>
            <person name="Seaver E.C."/>
            <person name="Weisblat D.A."/>
            <person name="Putnam N.H."/>
            <person name="Rokhsar D.S."/>
        </authorList>
    </citation>
    <scope>NUCLEOTIDE SEQUENCE [LARGE SCALE GENOMIC DNA]</scope>
</reference>
<dbReference type="InterPro" id="IPR019734">
    <property type="entry name" value="TPR_rpt"/>
</dbReference>
<dbReference type="InterPro" id="IPR011990">
    <property type="entry name" value="TPR-like_helical_dom_sf"/>
</dbReference>
<feature type="region of interest" description="Disordered" evidence="2">
    <location>
        <begin position="1"/>
        <end position="21"/>
    </location>
</feature>
<organism evidence="3 4">
    <name type="scientific">Lottia gigantea</name>
    <name type="common">Giant owl limpet</name>
    <dbReference type="NCBI Taxonomy" id="225164"/>
    <lineage>
        <taxon>Eukaryota</taxon>
        <taxon>Metazoa</taxon>
        <taxon>Spiralia</taxon>
        <taxon>Lophotrochozoa</taxon>
        <taxon>Mollusca</taxon>
        <taxon>Gastropoda</taxon>
        <taxon>Patellogastropoda</taxon>
        <taxon>Lottioidea</taxon>
        <taxon>Lottiidae</taxon>
        <taxon>Lottia</taxon>
    </lineage>
</organism>
<feature type="region of interest" description="Disordered" evidence="2">
    <location>
        <begin position="346"/>
        <end position="379"/>
    </location>
</feature>
<dbReference type="GeneID" id="20250459"/>
<dbReference type="GO" id="GO:0048264">
    <property type="term" value="P:determination of ventral identity"/>
    <property type="evidence" value="ECO:0007669"/>
    <property type="project" value="TreeGrafter"/>
</dbReference>
<feature type="compositionally biased region" description="Basic and acidic residues" evidence="2">
    <location>
        <begin position="359"/>
        <end position="372"/>
    </location>
</feature>
<dbReference type="Pfam" id="PF13181">
    <property type="entry name" value="TPR_8"/>
    <property type="match status" value="1"/>
</dbReference>
<feature type="compositionally biased region" description="Basic and acidic residues" evidence="2">
    <location>
        <begin position="11"/>
        <end position="21"/>
    </location>
</feature>
<protein>
    <submittedName>
        <fullName evidence="3">Uncharacterized protein</fullName>
    </submittedName>
</protein>
<dbReference type="SMART" id="SM00028">
    <property type="entry name" value="TPR"/>
    <property type="match status" value="5"/>
</dbReference>
<dbReference type="Gene3D" id="1.25.40.10">
    <property type="entry name" value="Tetratricopeptide repeat domain"/>
    <property type="match status" value="3"/>
</dbReference>
<dbReference type="AlphaFoldDB" id="V4AJ89"/>
<accession>V4AJ89</accession>